<dbReference type="SUPFAM" id="SSF51735">
    <property type="entry name" value="NAD(P)-binding Rossmann-fold domains"/>
    <property type="match status" value="1"/>
</dbReference>
<comment type="similarity">
    <text evidence="1">Belongs to the short-chain dehydrogenases/reductases (SDR) family.</text>
</comment>
<keyword evidence="2" id="KW-0521">NADP</keyword>
<evidence type="ECO:0000256" key="1">
    <source>
        <dbReference type="ARBA" id="ARBA00006484"/>
    </source>
</evidence>
<gene>
    <name evidence="4" type="ORF">QBC46DRAFT_339281</name>
</gene>
<evidence type="ECO:0000256" key="2">
    <source>
        <dbReference type="ARBA" id="ARBA00022857"/>
    </source>
</evidence>
<reference evidence="5" key="1">
    <citation type="journal article" date="2023" name="Mol. Phylogenet. Evol.">
        <title>Genome-scale phylogeny and comparative genomics of the fungal order Sordariales.</title>
        <authorList>
            <person name="Hensen N."/>
            <person name="Bonometti L."/>
            <person name="Westerberg I."/>
            <person name="Brannstrom I.O."/>
            <person name="Guillou S."/>
            <person name="Cros-Aarteil S."/>
            <person name="Calhoun S."/>
            <person name="Haridas S."/>
            <person name="Kuo A."/>
            <person name="Mondo S."/>
            <person name="Pangilinan J."/>
            <person name="Riley R."/>
            <person name="LaButti K."/>
            <person name="Andreopoulos B."/>
            <person name="Lipzen A."/>
            <person name="Chen C."/>
            <person name="Yan M."/>
            <person name="Daum C."/>
            <person name="Ng V."/>
            <person name="Clum A."/>
            <person name="Steindorff A."/>
            <person name="Ohm R.A."/>
            <person name="Martin F."/>
            <person name="Silar P."/>
            <person name="Natvig D.O."/>
            <person name="Lalanne C."/>
            <person name="Gautier V."/>
            <person name="Ament-Velasquez S.L."/>
            <person name="Kruys A."/>
            <person name="Hutchinson M.I."/>
            <person name="Powell A.J."/>
            <person name="Barry K."/>
            <person name="Miller A.N."/>
            <person name="Grigoriev I.V."/>
            <person name="Debuchy R."/>
            <person name="Gladieux P."/>
            <person name="Hiltunen Thoren M."/>
            <person name="Johannesson H."/>
        </authorList>
    </citation>
    <scope>NUCLEOTIDE SEQUENCE [LARGE SCALE GENOMIC DNA]</scope>
    <source>
        <strain evidence="5">CBS 340.73</strain>
    </source>
</reference>
<dbReference type="GO" id="GO:0016616">
    <property type="term" value="F:oxidoreductase activity, acting on the CH-OH group of donors, NAD or NADP as acceptor"/>
    <property type="evidence" value="ECO:0007669"/>
    <property type="project" value="UniProtKB-ARBA"/>
</dbReference>
<evidence type="ECO:0000313" key="5">
    <source>
        <dbReference type="Proteomes" id="UP001303473"/>
    </source>
</evidence>
<keyword evidence="3" id="KW-0560">Oxidoreductase</keyword>
<dbReference type="Proteomes" id="UP001303473">
    <property type="component" value="Unassembled WGS sequence"/>
</dbReference>
<sequence length="342" mass="36573">MSKLMSKTTLTTAVVPRLTSQLRPVATALLITHSHYSSPVPVPILRLRPAISVRSFHQSPPLYNNPSSSNNAHQQASTMTLPEFSLKDRVIVVSGGGRGVGLTQAEALLEAGAIVHALDLLPEPTADSEFTQIANKAASLGTCLTYHRVDVRDQPALNTIVAGIADKHGRMDGLIAAAGIQQETPALEYSREDSDKMLGVNVTGVFMTAQAVARQMIRLKTKNGSMVLIGSMSGTVANRGLICPAYNASKAAVIQLARNLAAEWGEHGIRVNTLSPGYIVTAMTAGLFEAFPERKTDWPNANMLGRLSYPHEYRGAAVFLLSDASSFMTGADLRIDGGHCAW</sequence>
<dbReference type="PROSITE" id="PS00061">
    <property type="entry name" value="ADH_SHORT"/>
    <property type="match status" value="1"/>
</dbReference>
<name>A0AAN6NBL0_9PEZI</name>
<evidence type="ECO:0008006" key="6">
    <source>
        <dbReference type="Google" id="ProtNLM"/>
    </source>
</evidence>
<dbReference type="PRINTS" id="PR00080">
    <property type="entry name" value="SDRFAMILY"/>
</dbReference>
<dbReference type="PANTHER" id="PTHR43008">
    <property type="entry name" value="BENZIL REDUCTASE"/>
    <property type="match status" value="1"/>
</dbReference>
<comment type="caution">
    <text evidence="4">The sequence shown here is derived from an EMBL/GenBank/DDBJ whole genome shotgun (WGS) entry which is preliminary data.</text>
</comment>
<dbReference type="EMBL" id="MU853771">
    <property type="protein sequence ID" value="KAK3942781.1"/>
    <property type="molecule type" value="Genomic_DNA"/>
</dbReference>
<evidence type="ECO:0000256" key="3">
    <source>
        <dbReference type="ARBA" id="ARBA00023002"/>
    </source>
</evidence>
<dbReference type="PRINTS" id="PR00081">
    <property type="entry name" value="GDHRDH"/>
</dbReference>
<dbReference type="PANTHER" id="PTHR43008:SF4">
    <property type="entry name" value="CHAIN DEHYDROGENASE, PUTATIVE (AFU_ORTHOLOGUE AFUA_4G08710)-RELATED"/>
    <property type="match status" value="1"/>
</dbReference>
<evidence type="ECO:0000313" key="4">
    <source>
        <dbReference type="EMBL" id="KAK3942781.1"/>
    </source>
</evidence>
<dbReference type="FunFam" id="3.40.50.720:FF:000245">
    <property type="entry name" value="Short chain dehydrogenase, putative"/>
    <property type="match status" value="1"/>
</dbReference>
<accession>A0AAN6NBL0</accession>
<keyword evidence="5" id="KW-1185">Reference proteome</keyword>
<dbReference type="GO" id="GO:0050664">
    <property type="term" value="F:oxidoreductase activity, acting on NAD(P)H, oxygen as acceptor"/>
    <property type="evidence" value="ECO:0007669"/>
    <property type="project" value="TreeGrafter"/>
</dbReference>
<dbReference type="InterPro" id="IPR002347">
    <property type="entry name" value="SDR_fam"/>
</dbReference>
<organism evidence="4 5">
    <name type="scientific">Diplogelasinospora grovesii</name>
    <dbReference type="NCBI Taxonomy" id="303347"/>
    <lineage>
        <taxon>Eukaryota</taxon>
        <taxon>Fungi</taxon>
        <taxon>Dikarya</taxon>
        <taxon>Ascomycota</taxon>
        <taxon>Pezizomycotina</taxon>
        <taxon>Sordariomycetes</taxon>
        <taxon>Sordariomycetidae</taxon>
        <taxon>Sordariales</taxon>
        <taxon>Diplogelasinosporaceae</taxon>
        <taxon>Diplogelasinospora</taxon>
    </lineage>
</organism>
<protein>
    <recommendedName>
        <fullName evidence="6">Short chain dehydrogenase</fullName>
    </recommendedName>
</protein>
<proteinExistence type="inferred from homology"/>
<dbReference type="Pfam" id="PF13561">
    <property type="entry name" value="adh_short_C2"/>
    <property type="match status" value="1"/>
</dbReference>
<dbReference type="InterPro" id="IPR036291">
    <property type="entry name" value="NAD(P)-bd_dom_sf"/>
</dbReference>
<dbReference type="InterPro" id="IPR020904">
    <property type="entry name" value="Sc_DH/Rdtase_CS"/>
</dbReference>
<dbReference type="AlphaFoldDB" id="A0AAN6NBL0"/>
<dbReference type="Gene3D" id="3.40.50.720">
    <property type="entry name" value="NAD(P)-binding Rossmann-like Domain"/>
    <property type="match status" value="1"/>
</dbReference>